<accession>A0A8S0TDG8</accession>
<comment type="caution">
    <text evidence="1">The sequence shown here is derived from an EMBL/GenBank/DDBJ whole genome shotgun (WGS) entry which is preliminary data.</text>
</comment>
<dbReference type="EMBL" id="CACTIH010005900">
    <property type="protein sequence ID" value="CAA3002959.1"/>
    <property type="molecule type" value="Genomic_DNA"/>
</dbReference>
<dbReference type="InterPro" id="IPR016031">
    <property type="entry name" value="Trp_RNA-bd_attenuator-like_dom"/>
</dbReference>
<dbReference type="Gramene" id="OE9A063780T1">
    <property type="protein sequence ID" value="OE9A063780C1"/>
    <property type="gene ID" value="OE9A063780"/>
</dbReference>
<dbReference type="SUPFAM" id="SSF51219">
    <property type="entry name" value="TRAP-like"/>
    <property type="match status" value="1"/>
</dbReference>
<feature type="non-terminal residue" evidence="1">
    <location>
        <position position="1"/>
    </location>
</feature>
<organism evidence="1 2">
    <name type="scientific">Olea europaea subsp. europaea</name>
    <dbReference type="NCBI Taxonomy" id="158383"/>
    <lineage>
        <taxon>Eukaryota</taxon>
        <taxon>Viridiplantae</taxon>
        <taxon>Streptophyta</taxon>
        <taxon>Embryophyta</taxon>
        <taxon>Tracheophyta</taxon>
        <taxon>Spermatophyta</taxon>
        <taxon>Magnoliopsida</taxon>
        <taxon>eudicotyledons</taxon>
        <taxon>Gunneridae</taxon>
        <taxon>Pentapetalae</taxon>
        <taxon>asterids</taxon>
        <taxon>lamiids</taxon>
        <taxon>Lamiales</taxon>
        <taxon>Oleaceae</taxon>
        <taxon>Oleeae</taxon>
        <taxon>Olea</taxon>
    </lineage>
</organism>
<dbReference type="Proteomes" id="UP000594638">
    <property type="component" value="Unassembled WGS sequence"/>
</dbReference>
<dbReference type="PROSITE" id="PS50096">
    <property type="entry name" value="IQ"/>
    <property type="match status" value="1"/>
</dbReference>
<dbReference type="OrthoDB" id="49016at2759"/>
<sequence length="175" mass="19444">MKVIFVPLSMRKNGDKELGSIAVTDDVEEDLKLTIKDHKARFLLLFCLCLCGYHVENTKTVFSSSELTNHTGIQLTSVASARASAVEEAAAIKVQSVFRGYLGENLVTAVLTGPGIVFIQSMPFHRLPQGIAAINIYYYEPLTAPLDLTKVYNNIEWNSTKAQHFDAIIHIRCDQ</sequence>
<evidence type="ECO:0000313" key="2">
    <source>
        <dbReference type="Proteomes" id="UP000594638"/>
    </source>
</evidence>
<gene>
    <name evidence="1" type="ORF">OLEA9_A063780</name>
</gene>
<evidence type="ECO:0000313" key="1">
    <source>
        <dbReference type="EMBL" id="CAA3002959.1"/>
    </source>
</evidence>
<keyword evidence="2" id="KW-1185">Reference proteome</keyword>
<dbReference type="AlphaFoldDB" id="A0A8S0TDG8"/>
<proteinExistence type="predicted"/>
<reference evidence="1 2" key="1">
    <citation type="submission" date="2019-12" db="EMBL/GenBank/DDBJ databases">
        <authorList>
            <person name="Alioto T."/>
            <person name="Alioto T."/>
            <person name="Gomez Garrido J."/>
        </authorList>
    </citation>
    <scope>NUCLEOTIDE SEQUENCE [LARGE SCALE GENOMIC DNA]</scope>
</reference>
<protein>
    <submittedName>
        <fullName evidence="1">IQ-DOMAIN 14</fullName>
    </submittedName>
</protein>
<name>A0A8S0TDG8_OLEEU</name>